<feature type="region of interest" description="Ribokinase" evidence="12">
    <location>
        <begin position="1"/>
        <end position="314"/>
    </location>
</feature>
<dbReference type="InterPro" id="IPR011611">
    <property type="entry name" value="PfkB_dom"/>
</dbReference>
<comment type="subunit">
    <text evidence="12">Homodimer.</text>
</comment>
<dbReference type="EMBL" id="OZ026884">
    <property type="protein sequence ID" value="CAL1239957.1"/>
    <property type="molecule type" value="Genomic_DNA"/>
</dbReference>
<dbReference type="CDD" id="cd01172">
    <property type="entry name" value="RfaE_like"/>
    <property type="match status" value="1"/>
</dbReference>
<gene>
    <name evidence="15" type="primary">rfaE</name>
    <name evidence="12" type="synonym">hldE</name>
    <name evidence="15" type="ORF">MECH1_V1_1181</name>
</gene>
<comment type="similarity">
    <text evidence="12">In the C-terminal section; belongs to the cytidylyltransferase family.</text>
</comment>
<dbReference type="GO" id="GO:0016779">
    <property type="term" value="F:nucleotidyltransferase activity"/>
    <property type="evidence" value="ECO:0007669"/>
    <property type="project" value="UniProtKB-KW"/>
</dbReference>
<comment type="function">
    <text evidence="2 12">Catalyzes the ADP transfer from ATP to D-glycero-beta-D-manno-heptose 1-phosphate, yielding ADP-D-glycero-beta-D-manno-heptose.</text>
</comment>
<keyword evidence="6 12" id="KW-0547">Nucleotide-binding</keyword>
<evidence type="ECO:0000313" key="16">
    <source>
        <dbReference type="Proteomes" id="UP001497493"/>
    </source>
</evidence>
<dbReference type="SUPFAM" id="SSF53613">
    <property type="entry name" value="Ribokinase-like"/>
    <property type="match status" value="1"/>
</dbReference>
<dbReference type="NCBIfam" id="TIGR02198">
    <property type="entry name" value="rfaE_dom_I"/>
    <property type="match status" value="1"/>
</dbReference>
<keyword evidence="5 12" id="KW-0548">Nucleotidyltransferase</keyword>
<evidence type="ECO:0000256" key="4">
    <source>
        <dbReference type="ARBA" id="ARBA00022679"/>
    </source>
</evidence>
<name>A0ABM9NHF1_9GAMM</name>
<feature type="domain" description="Cytidyltransferase-like" evidence="14">
    <location>
        <begin position="343"/>
        <end position="436"/>
    </location>
</feature>
<dbReference type="InterPro" id="IPR002173">
    <property type="entry name" value="Carboh/pur_kinase_PfkB_CS"/>
</dbReference>
<evidence type="ECO:0000256" key="3">
    <source>
        <dbReference type="ARBA" id="ARBA00004713"/>
    </source>
</evidence>
<dbReference type="Gene3D" id="3.40.50.620">
    <property type="entry name" value="HUPs"/>
    <property type="match status" value="1"/>
</dbReference>
<comment type="pathway">
    <text evidence="12">Nucleotide-sugar biosynthesis; ADP-L-glycero-beta-D-manno-heptose biosynthesis; ADP-L-glycero-beta-D-manno-heptose from D-glycero-beta-D-manno-heptose 7-phosphate: step 1/4.</text>
</comment>
<keyword evidence="10 12" id="KW-0119">Carbohydrate metabolism</keyword>
<organism evidence="15 16">
    <name type="scientific">Candidatus Methylocalor cossyra</name>
    <dbReference type="NCBI Taxonomy" id="3108543"/>
    <lineage>
        <taxon>Bacteria</taxon>
        <taxon>Pseudomonadati</taxon>
        <taxon>Pseudomonadota</taxon>
        <taxon>Gammaproteobacteria</taxon>
        <taxon>Methylococcales</taxon>
        <taxon>Methylococcaceae</taxon>
        <taxon>Candidatus Methylocalor</taxon>
    </lineage>
</organism>
<evidence type="ECO:0000256" key="6">
    <source>
        <dbReference type="ARBA" id="ARBA00022741"/>
    </source>
</evidence>
<evidence type="ECO:0000256" key="9">
    <source>
        <dbReference type="ARBA" id="ARBA00023268"/>
    </source>
</evidence>
<dbReference type="Gene3D" id="3.40.1190.20">
    <property type="match status" value="1"/>
</dbReference>
<dbReference type="SUPFAM" id="SSF52374">
    <property type="entry name" value="Nucleotidylyl transferase"/>
    <property type="match status" value="1"/>
</dbReference>
<evidence type="ECO:0000256" key="7">
    <source>
        <dbReference type="ARBA" id="ARBA00022777"/>
    </source>
</evidence>
<comment type="function">
    <text evidence="1 12">Catalyzes the phosphorylation of D-glycero-D-manno-heptose 7-phosphate at the C-1 position to selectively form D-glycero-beta-D-manno-heptose-1,7-bisphosphate.</text>
</comment>
<dbReference type="EC" id="2.7.7.70" evidence="12"/>
<dbReference type="NCBIfam" id="TIGR00125">
    <property type="entry name" value="cyt_tran_rel"/>
    <property type="match status" value="1"/>
</dbReference>
<dbReference type="RefSeq" id="WP_348759479.1">
    <property type="nucleotide sequence ID" value="NZ_OZ026884.1"/>
</dbReference>
<proteinExistence type="inferred from homology"/>
<sequence>MQLPDFRSSRVLVAGDLMLDRYWHGATARISPEAPVPVVLVNAEEERPGGAGNVAANLAALGSGVALLGYCGRDEAGTRLIGLLERAGILCCIERFDGLPTITKLRVLSRHQQLIRLDFEERFQAVDPNRLLDHFTLLVADADVVVLSDYGKGTVQAPERLIQVARAASKPVLVDPKGTDYDRYRGATLLTPNRAEFEAVVGRCADDRELVDKGWQLLEWLELEALLITRGEQGMTLLQRGGGPLHLPAHAKEVYDVTGAGDTVIAVLAAALAAGAGLADATRWANLAAGLVVGKLGAASVTGEELERALQGPGPERRGIVTLEALLPLLAEARGRGEKIVATNGCFDILHPGHLHYLREARALGDRLLVLVNDDASVRRLKGPGRPINPLADRMAMLAALACVDWVLPFAEDTPRELIGRLRPDVLVKGGDYRDITEIAGHDLVLASGGEVKLLGFVEGFSTSRIIDTIRNL</sequence>
<dbReference type="Pfam" id="PF00294">
    <property type="entry name" value="PfkB"/>
    <property type="match status" value="1"/>
</dbReference>
<comment type="catalytic activity">
    <reaction evidence="11 12">
        <text>D-glycero-beta-D-manno-heptose 1-phosphate + ATP + H(+) = ADP-D-glycero-beta-D-manno-heptose + diphosphate</text>
        <dbReference type="Rhea" id="RHEA:27465"/>
        <dbReference type="ChEBI" id="CHEBI:15378"/>
        <dbReference type="ChEBI" id="CHEBI:30616"/>
        <dbReference type="ChEBI" id="CHEBI:33019"/>
        <dbReference type="ChEBI" id="CHEBI:59967"/>
        <dbReference type="ChEBI" id="CHEBI:61593"/>
        <dbReference type="EC" id="2.7.7.70"/>
    </reaction>
</comment>
<accession>A0ABM9NHF1</accession>
<keyword evidence="8 12" id="KW-0067">ATP-binding</keyword>
<evidence type="ECO:0000256" key="1">
    <source>
        <dbReference type="ARBA" id="ARBA00002319"/>
    </source>
</evidence>
<comment type="pathway">
    <text evidence="12">Nucleotide-sugar biosynthesis; ADP-L-glycero-beta-D-manno-heptose biosynthesis; ADP-L-glycero-beta-D-manno-heptose from D-glycero-beta-D-manno-heptose 7-phosphate: step 3/4.</text>
</comment>
<dbReference type="InterPro" id="IPR029056">
    <property type="entry name" value="Ribokinase-like"/>
</dbReference>
<feature type="region of interest" description="Cytidylyltransferase" evidence="12">
    <location>
        <begin position="342"/>
        <end position="473"/>
    </location>
</feature>
<evidence type="ECO:0000256" key="5">
    <source>
        <dbReference type="ARBA" id="ARBA00022695"/>
    </source>
</evidence>
<comment type="similarity">
    <text evidence="12">In the N-terminal section; belongs to the carbohydrate kinase PfkB family.</text>
</comment>
<evidence type="ECO:0000259" key="13">
    <source>
        <dbReference type="Pfam" id="PF00294"/>
    </source>
</evidence>
<dbReference type="Pfam" id="PF01467">
    <property type="entry name" value="CTP_transf_like"/>
    <property type="match status" value="1"/>
</dbReference>
<dbReference type="PANTHER" id="PTHR46969">
    <property type="entry name" value="BIFUNCTIONAL PROTEIN HLDE"/>
    <property type="match status" value="1"/>
</dbReference>
<dbReference type="InterPro" id="IPR004821">
    <property type="entry name" value="Cyt_trans-like"/>
</dbReference>
<dbReference type="NCBIfam" id="TIGR02199">
    <property type="entry name" value="rfaE_dom_II"/>
    <property type="match status" value="1"/>
</dbReference>
<dbReference type="EC" id="2.7.1.167" evidence="12"/>
<evidence type="ECO:0000256" key="8">
    <source>
        <dbReference type="ARBA" id="ARBA00022840"/>
    </source>
</evidence>
<feature type="domain" description="Carbohydrate kinase PfkB" evidence="13">
    <location>
        <begin position="11"/>
        <end position="300"/>
    </location>
</feature>
<protein>
    <recommendedName>
        <fullName evidence="12">Bifunctional protein HldE</fullName>
    </recommendedName>
    <domain>
        <recommendedName>
            <fullName evidence="12">D-beta-D-heptose 7-phosphate kinase</fullName>
            <ecNumber evidence="12">2.7.1.167</ecNumber>
        </recommendedName>
        <alternativeName>
            <fullName evidence="12">D-beta-D-heptose 7-phosphotransferase</fullName>
        </alternativeName>
        <alternativeName>
            <fullName evidence="12">D-glycero-beta-D-manno-heptose-7-phosphate kinase</fullName>
        </alternativeName>
    </domain>
    <domain>
        <recommendedName>
            <fullName evidence="12">D-beta-D-heptose 1-phosphate adenylyltransferase</fullName>
            <ecNumber evidence="12">2.7.7.70</ecNumber>
        </recommendedName>
        <alternativeName>
            <fullName evidence="12">D-glycero-beta-D-manno-heptose 1-phosphate adenylyltransferase</fullName>
        </alternativeName>
    </domain>
</protein>
<dbReference type="InterPro" id="IPR011913">
    <property type="entry name" value="RfaE_dom_I"/>
</dbReference>
<comment type="catalytic activity">
    <reaction evidence="12">
        <text>D-glycero-beta-D-manno-heptose 7-phosphate + ATP = D-glycero-beta-D-manno-heptose 1,7-bisphosphate + ADP + H(+)</text>
        <dbReference type="Rhea" id="RHEA:27473"/>
        <dbReference type="ChEBI" id="CHEBI:15378"/>
        <dbReference type="ChEBI" id="CHEBI:30616"/>
        <dbReference type="ChEBI" id="CHEBI:60204"/>
        <dbReference type="ChEBI" id="CHEBI:60208"/>
        <dbReference type="ChEBI" id="CHEBI:456216"/>
        <dbReference type="EC" id="2.7.1.167"/>
    </reaction>
</comment>
<keyword evidence="4 12" id="KW-0808">Transferase</keyword>
<keyword evidence="16" id="KW-1185">Reference proteome</keyword>
<reference evidence="15 16" key="1">
    <citation type="submission" date="2024-04" db="EMBL/GenBank/DDBJ databases">
        <authorList>
            <person name="Cremers G."/>
        </authorList>
    </citation>
    <scope>NUCLEOTIDE SEQUENCE [LARGE SCALE GENOMIC DNA]</scope>
    <source>
        <strain evidence="15">MeCH1-AG</strain>
    </source>
</reference>
<evidence type="ECO:0000256" key="12">
    <source>
        <dbReference type="HAMAP-Rule" id="MF_01603"/>
    </source>
</evidence>
<keyword evidence="9 12" id="KW-0511">Multifunctional enzyme</keyword>
<dbReference type="HAMAP" id="MF_01603">
    <property type="entry name" value="HldE"/>
    <property type="match status" value="1"/>
</dbReference>
<dbReference type="InterPro" id="IPR011914">
    <property type="entry name" value="RfaE_dom_II"/>
</dbReference>
<dbReference type="InterPro" id="IPR023030">
    <property type="entry name" value="Bifunc_HldE"/>
</dbReference>
<dbReference type="GO" id="GO:0033785">
    <property type="term" value="F:heptose 7-phosphate kinase activity"/>
    <property type="evidence" value="ECO:0007669"/>
    <property type="project" value="UniProtKB-EC"/>
</dbReference>
<dbReference type="PANTHER" id="PTHR46969:SF1">
    <property type="entry name" value="BIFUNCTIONAL PROTEIN HLDE"/>
    <property type="match status" value="1"/>
</dbReference>
<feature type="binding site" evidence="12">
    <location>
        <begin position="193"/>
        <end position="196"/>
    </location>
    <ligand>
        <name>ATP</name>
        <dbReference type="ChEBI" id="CHEBI:30616"/>
    </ligand>
</feature>
<evidence type="ECO:0000256" key="11">
    <source>
        <dbReference type="ARBA" id="ARBA00047428"/>
    </source>
</evidence>
<dbReference type="InterPro" id="IPR014729">
    <property type="entry name" value="Rossmann-like_a/b/a_fold"/>
</dbReference>
<evidence type="ECO:0000256" key="2">
    <source>
        <dbReference type="ARBA" id="ARBA00003753"/>
    </source>
</evidence>
<dbReference type="Proteomes" id="UP001497493">
    <property type="component" value="Chromosome"/>
</dbReference>
<evidence type="ECO:0000259" key="14">
    <source>
        <dbReference type="Pfam" id="PF01467"/>
    </source>
</evidence>
<feature type="active site" evidence="12">
    <location>
        <position position="262"/>
    </location>
</feature>
<evidence type="ECO:0000256" key="10">
    <source>
        <dbReference type="ARBA" id="ARBA00023277"/>
    </source>
</evidence>
<keyword evidence="7 12" id="KW-0418">Kinase</keyword>
<dbReference type="PROSITE" id="PS00583">
    <property type="entry name" value="PFKB_KINASES_1"/>
    <property type="match status" value="1"/>
</dbReference>
<evidence type="ECO:0000313" key="15">
    <source>
        <dbReference type="EMBL" id="CAL1239957.1"/>
    </source>
</evidence>
<dbReference type="NCBIfam" id="NF008454">
    <property type="entry name" value="PRK11316.1"/>
    <property type="match status" value="1"/>
</dbReference>
<comment type="pathway">
    <text evidence="3">Bacterial outer membrane biogenesis; LPS core biosynthesis.</text>
</comment>